<sequence length="394" mass="44380">MPERTQIQDTKYKIQDTKEILGYESLFDIQAYQDLTAKENLLSPQEFSRRKTQLDMRTTKNLETMLGERFNVEISRVIYRIRNNQIISFEHDEPFLDVIRRGQRYRQENGSDDVAREIAEVEGFERLQQIIAMPDNTVSSEANLNKSEADDTVSALKAIIISPRGRPNSIYQHNFLDVYEKKGNQVIMTRYTTTASYDQSRQAADKIDPFNNLSANPTDADFLKTPLVTYRNINGILALFPPDDGVIARRDLEKIQSFCAQIIINYTSNPSYLTFNALLNFADRIAKAPRGSDPQLDRPIKPFEIAQVISHLGYLPVRQVSAGCGLQGGFLSIVSGQLSIVNLSPFSVAEFAFPNQINSSEDKSDFPCPRCGYIITYGAGIKKCPGCDLEATCA</sequence>
<protein>
    <submittedName>
        <fullName evidence="1">Uncharacterized protein</fullName>
    </submittedName>
</protein>
<evidence type="ECO:0000313" key="1">
    <source>
        <dbReference type="EMBL" id="OGE10485.1"/>
    </source>
</evidence>
<organism evidence="1 2">
    <name type="scientific">Candidatus Curtissbacteria bacterium RIFCSPLOWO2_01_FULL_42_26</name>
    <dbReference type="NCBI Taxonomy" id="1797729"/>
    <lineage>
        <taxon>Bacteria</taxon>
        <taxon>Candidatus Curtissiibacteriota</taxon>
    </lineage>
</organism>
<dbReference type="Proteomes" id="UP000179227">
    <property type="component" value="Unassembled WGS sequence"/>
</dbReference>
<name>A0A1F5I2J0_9BACT</name>
<dbReference type="AlphaFoldDB" id="A0A1F5I2J0"/>
<evidence type="ECO:0000313" key="2">
    <source>
        <dbReference type="Proteomes" id="UP000179227"/>
    </source>
</evidence>
<accession>A0A1F5I2J0</accession>
<reference evidence="1 2" key="1">
    <citation type="journal article" date="2016" name="Nat. Commun.">
        <title>Thousands of microbial genomes shed light on interconnected biogeochemical processes in an aquifer system.</title>
        <authorList>
            <person name="Anantharaman K."/>
            <person name="Brown C.T."/>
            <person name="Hug L.A."/>
            <person name="Sharon I."/>
            <person name="Castelle C.J."/>
            <person name="Probst A.J."/>
            <person name="Thomas B.C."/>
            <person name="Singh A."/>
            <person name="Wilkins M.J."/>
            <person name="Karaoz U."/>
            <person name="Brodie E.L."/>
            <person name="Williams K.H."/>
            <person name="Hubbard S.S."/>
            <person name="Banfield J.F."/>
        </authorList>
    </citation>
    <scope>NUCLEOTIDE SEQUENCE [LARGE SCALE GENOMIC DNA]</scope>
</reference>
<dbReference type="EMBL" id="MFBS01000010">
    <property type="protein sequence ID" value="OGE10485.1"/>
    <property type="molecule type" value="Genomic_DNA"/>
</dbReference>
<proteinExistence type="predicted"/>
<gene>
    <name evidence="1" type="ORF">A3A60_02990</name>
</gene>
<dbReference type="STRING" id="1797729.A3A60_02990"/>
<comment type="caution">
    <text evidence="1">The sequence shown here is derived from an EMBL/GenBank/DDBJ whole genome shotgun (WGS) entry which is preliminary data.</text>
</comment>